<comment type="caution">
    <text evidence="8">The sequence shown here is derived from an EMBL/GenBank/DDBJ whole genome shotgun (WGS) entry which is preliminary data.</text>
</comment>
<evidence type="ECO:0000256" key="5">
    <source>
        <dbReference type="SAM" id="MobiDB-lite"/>
    </source>
</evidence>
<dbReference type="PANTHER" id="PTHR23151">
    <property type="entry name" value="DIHYDROLIPOAMIDE ACETYL/SUCCINYL-TRANSFERASE-RELATED"/>
    <property type="match status" value="1"/>
</dbReference>
<dbReference type="Pfam" id="PF00198">
    <property type="entry name" value="2-oxoacid_dh"/>
    <property type="match status" value="1"/>
</dbReference>
<gene>
    <name evidence="8" type="ORF">H5410_054962</name>
</gene>
<protein>
    <recommendedName>
        <fullName evidence="4">Dihydrolipoamide acetyltransferase component of pyruvate dehydrogenase complex</fullName>
        <ecNumber evidence="4">2.3.1.-</ecNumber>
    </recommendedName>
</protein>
<dbReference type="Pfam" id="PF02817">
    <property type="entry name" value="E3_binding"/>
    <property type="match status" value="1"/>
</dbReference>
<dbReference type="InterPro" id="IPR045257">
    <property type="entry name" value="E2/Pdx1"/>
</dbReference>
<evidence type="ECO:0000313" key="8">
    <source>
        <dbReference type="EMBL" id="KAG5574828.1"/>
    </source>
</evidence>
<evidence type="ECO:0000256" key="3">
    <source>
        <dbReference type="ARBA" id="ARBA00022946"/>
    </source>
</evidence>
<dbReference type="InterPro" id="IPR011053">
    <property type="entry name" value="Single_hybrid_motif"/>
</dbReference>
<dbReference type="GO" id="GO:0005739">
    <property type="term" value="C:mitochondrion"/>
    <property type="evidence" value="ECO:0007669"/>
    <property type="project" value="TreeGrafter"/>
</dbReference>
<feature type="compositionally biased region" description="Polar residues" evidence="5">
    <location>
        <begin position="183"/>
        <end position="192"/>
    </location>
</feature>
<dbReference type="InterPro" id="IPR023213">
    <property type="entry name" value="CAT-like_dom_sf"/>
</dbReference>
<feature type="region of interest" description="Disordered" evidence="5">
    <location>
        <begin position="177"/>
        <end position="215"/>
    </location>
</feature>
<sequence>MALSRLRHPLIFRAPSLLRARRLLAAGPSNSSTVRSLHHVPGVLNQLPDVDASSLRPLNFHLLSGVHVIPSKLQSGVRHFSSAEAPLYAEVGMPALSPTMTHGNIAKWIKKEGDKIQAGDVLCLIETDKATLEFETLEEGFLAKILVPEGTKDVPVGQTIAITVEEADDIQKVPATVGGASEVKNQASSQTDAARGDGAPEGSPANISSSELPPHMILDMPALSPTMNQGNIFKWRKKEGDKIEVGDVLCEIETDKATLEHESLEEGFLAKILAPEGSKDVAVGQPIAITVEDENDIEAVRTSISGNNVVKEEKPVRHDVTAKVRTQTTGFNRISPAAKVLITEHGLDASSIPASGPRGTLLKGDVLAALKSGKGSSNNSSVGKATPSPPQVNQQAALTKSLGLKSDGQQNDAYEDLPNSQIRKVIAARLLESKQSTPHLYLSTEKYDVKVSVNDIVIKVVAATLRNVPEANGEIFLGDTIRNEGIQDKVVVSSVVDKMTEGRLRWFGHVKRKCANVPVRRCERLDIVGTRRGRAYWDDGKGEVVLCDSVDISVAVATEKGLMTPIIRNADQKSISSISAEIKELAGKARAGKLKPNEFQGGTFSISNLGMFPVDRFCAIINPPQAGIIAVGRGNQVVEPVVDADGIEKPAVVNKMSLTLSADHRVFDGKVRSFQHCHLTSVTSRSFYCNTDELSGNKISYRTTCAGGVTM</sequence>
<dbReference type="EMBL" id="JACXVP010000011">
    <property type="protein sequence ID" value="KAG5574828.1"/>
    <property type="molecule type" value="Genomic_DNA"/>
</dbReference>
<comment type="cofactor">
    <cofactor evidence="4">
        <name>(R)-lipoate</name>
        <dbReference type="ChEBI" id="CHEBI:83088"/>
    </cofactor>
</comment>
<dbReference type="GO" id="GO:0045254">
    <property type="term" value="C:pyruvate dehydrogenase complex"/>
    <property type="evidence" value="ECO:0007669"/>
    <property type="project" value="InterPro"/>
</dbReference>
<dbReference type="PANTHER" id="PTHR23151:SF90">
    <property type="entry name" value="DIHYDROLIPOYLLYSINE-RESIDUE ACETYLTRANSFERASE COMPONENT OF PYRUVATE DEHYDROGENASE COMPLEX, MITOCHONDRIAL-RELATED"/>
    <property type="match status" value="1"/>
</dbReference>
<proteinExistence type="inferred from homology"/>
<dbReference type="InterPro" id="IPR004167">
    <property type="entry name" value="PSBD"/>
</dbReference>
<dbReference type="CDD" id="cd06849">
    <property type="entry name" value="lipoyl_domain"/>
    <property type="match status" value="2"/>
</dbReference>
<keyword evidence="2 4" id="KW-0450">Lipoyl</keyword>
<evidence type="ECO:0000313" key="9">
    <source>
        <dbReference type="Proteomes" id="UP000824120"/>
    </source>
</evidence>
<accession>A0A9J5WHX2</accession>
<feature type="region of interest" description="Disordered" evidence="5">
    <location>
        <begin position="373"/>
        <end position="393"/>
    </location>
</feature>
<keyword evidence="3" id="KW-0809">Transit peptide</keyword>
<dbReference type="Gene3D" id="3.30.559.10">
    <property type="entry name" value="Chloramphenicol acetyltransferase-like domain"/>
    <property type="match status" value="2"/>
</dbReference>
<dbReference type="Gene3D" id="4.10.320.10">
    <property type="entry name" value="E3-binding domain"/>
    <property type="match status" value="1"/>
</dbReference>
<dbReference type="PROSITE" id="PS00189">
    <property type="entry name" value="LIPOYL"/>
    <property type="match status" value="1"/>
</dbReference>
<evidence type="ECO:0000259" key="6">
    <source>
        <dbReference type="PROSITE" id="PS50968"/>
    </source>
</evidence>
<dbReference type="GO" id="GO:0006086">
    <property type="term" value="P:pyruvate decarboxylation to acetyl-CoA"/>
    <property type="evidence" value="ECO:0007669"/>
    <property type="project" value="InterPro"/>
</dbReference>
<keyword evidence="9" id="KW-1185">Reference proteome</keyword>
<feature type="domain" description="Lipoyl-binding" evidence="6">
    <location>
        <begin position="88"/>
        <end position="164"/>
    </location>
</feature>
<evidence type="ECO:0000256" key="4">
    <source>
        <dbReference type="RuleBase" id="RU003423"/>
    </source>
</evidence>
<dbReference type="Gene3D" id="2.40.50.100">
    <property type="match status" value="2"/>
</dbReference>
<feature type="domain" description="Peripheral subunit-binding (PSBD)" evidence="7">
    <location>
        <begin position="333"/>
        <end position="370"/>
    </location>
</feature>
<dbReference type="PROSITE" id="PS50968">
    <property type="entry name" value="BIOTINYL_LIPOYL"/>
    <property type="match status" value="2"/>
</dbReference>
<dbReference type="SUPFAM" id="SSF47005">
    <property type="entry name" value="Peripheral subunit-binding domain of 2-oxo acid dehydrogenase complex"/>
    <property type="match status" value="1"/>
</dbReference>
<organism evidence="8 9">
    <name type="scientific">Solanum commersonii</name>
    <name type="common">Commerson's wild potato</name>
    <name type="synonym">Commerson's nightshade</name>
    <dbReference type="NCBI Taxonomy" id="4109"/>
    <lineage>
        <taxon>Eukaryota</taxon>
        <taxon>Viridiplantae</taxon>
        <taxon>Streptophyta</taxon>
        <taxon>Embryophyta</taxon>
        <taxon>Tracheophyta</taxon>
        <taxon>Spermatophyta</taxon>
        <taxon>Magnoliopsida</taxon>
        <taxon>eudicotyledons</taxon>
        <taxon>Gunneridae</taxon>
        <taxon>Pentapetalae</taxon>
        <taxon>asterids</taxon>
        <taxon>lamiids</taxon>
        <taxon>Solanales</taxon>
        <taxon>Solanaceae</taxon>
        <taxon>Solanoideae</taxon>
        <taxon>Solaneae</taxon>
        <taxon>Solanum</taxon>
    </lineage>
</organism>
<keyword evidence="4" id="KW-0012">Acyltransferase</keyword>
<dbReference type="EC" id="2.3.1.-" evidence="4"/>
<evidence type="ECO:0000259" key="7">
    <source>
        <dbReference type="PROSITE" id="PS51826"/>
    </source>
</evidence>
<reference evidence="8 9" key="1">
    <citation type="submission" date="2020-09" db="EMBL/GenBank/DDBJ databases">
        <title>De no assembly of potato wild relative species, Solanum commersonii.</title>
        <authorList>
            <person name="Cho K."/>
        </authorList>
    </citation>
    <scope>NUCLEOTIDE SEQUENCE [LARGE SCALE GENOMIC DNA]</scope>
    <source>
        <strain evidence="8">LZ3.2</strain>
        <tissue evidence="8">Leaf</tissue>
    </source>
</reference>
<dbReference type="AlphaFoldDB" id="A0A9J5WHX2"/>
<dbReference type="InterPro" id="IPR000089">
    <property type="entry name" value="Biotin_lipoyl"/>
</dbReference>
<dbReference type="SUPFAM" id="SSF51230">
    <property type="entry name" value="Single hybrid motif"/>
    <property type="match status" value="2"/>
</dbReference>
<dbReference type="Proteomes" id="UP000824120">
    <property type="component" value="Chromosome 11"/>
</dbReference>
<feature type="domain" description="Lipoyl-binding" evidence="6">
    <location>
        <begin position="215"/>
        <end position="291"/>
    </location>
</feature>
<dbReference type="InterPro" id="IPR036625">
    <property type="entry name" value="E3-bd_dom_sf"/>
</dbReference>
<name>A0A9J5WHX2_SOLCO</name>
<dbReference type="OrthoDB" id="537444at2759"/>
<keyword evidence="4" id="KW-0808">Transferase</keyword>
<dbReference type="InterPro" id="IPR003016">
    <property type="entry name" value="2-oxoA_DH_lipoyl-BS"/>
</dbReference>
<evidence type="ECO:0000256" key="2">
    <source>
        <dbReference type="ARBA" id="ARBA00022823"/>
    </source>
</evidence>
<dbReference type="FunFam" id="2.40.50.100:FF:000010">
    <property type="entry name" value="Acetyltransferase component of pyruvate dehydrogenase complex"/>
    <property type="match status" value="2"/>
</dbReference>
<evidence type="ECO:0000256" key="1">
    <source>
        <dbReference type="ARBA" id="ARBA00007317"/>
    </source>
</evidence>
<dbReference type="SUPFAM" id="SSF52777">
    <property type="entry name" value="CoA-dependent acyltransferases"/>
    <property type="match status" value="2"/>
</dbReference>
<dbReference type="Pfam" id="PF00364">
    <property type="entry name" value="Biotin_lipoyl"/>
    <property type="match status" value="2"/>
</dbReference>
<dbReference type="InterPro" id="IPR001078">
    <property type="entry name" value="2-oxoacid_DH_actylTfrase"/>
</dbReference>
<dbReference type="PROSITE" id="PS51826">
    <property type="entry name" value="PSBD"/>
    <property type="match status" value="1"/>
</dbReference>
<comment type="similarity">
    <text evidence="1 4">Belongs to the 2-oxoacid dehydrogenase family.</text>
</comment>
<dbReference type="GO" id="GO:0016746">
    <property type="term" value="F:acyltransferase activity"/>
    <property type="evidence" value="ECO:0007669"/>
    <property type="project" value="UniProtKB-KW"/>
</dbReference>